<proteinExistence type="predicted"/>
<feature type="compositionally biased region" description="Polar residues" evidence="2">
    <location>
        <begin position="301"/>
        <end position="315"/>
    </location>
</feature>
<keyword evidence="4" id="KW-1185">Reference proteome</keyword>
<feature type="compositionally biased region" description="Low complexity" evidence="2">
    <location>
        <begin position="103"/>
        <end position="118"/>
    </location>
</feature>
<feature type="coiled-coil region" evidence="1">
    <location>
        <begin position="337"/>
        <end position="428"/>
    </location>
</feature>
<feature type="compositionally biased region" description="Polar residues" evidence="2">
    <location>
        <begin position="322"/>
        <end position="334"/>
    </location>
</feature>
<dbReference type="GO" id="GO:0000077">
    <property type="term" value="P:DNA damage checkpoint signaling"/>
    <property type="evidence" value="ECO:0007669"/>
    <property type="project" value="InterPro"/>
</dbReference>
<comment type="caution">
    <text evidence="3">The sequence shown here is derived from an EMBL/GenBank/DDBJ whole genome shotgun (WGS) entry which is preliminary data.</text>
</comment>
<evidence type="ECO:0000313" key="3">
    <source>
        <dbReference type="EMBL" id="KAJ2687375.1"/>
    </source>
</evidence>
<feature type="compositionally biased region" description="Basic and acidic residues" evidence="2">
    <location>
        <begin position="68"/>
        <end position="77"/>
    </location>
</feature>
<dbReference type="EMBL" id="JANBTX010000074">
    <property type="protein sequence ID" value="KAJ2687375.1"/>
    <property type="molecule type" value="Genomic_DNA"/>
</dbReference>
<evidence type="ECO:0000256" key="2">
    <source>
        <dbReference type="SAM" id="MobiDB-lite"/>
    </source>
</evidence>
<evidence type="ECO:0000256" key="1">
    <source>
        <dbReference type="SAM" id="Coils"/>
    </source>
</evidence>
<sequence length="910" mass="97665">MDRESARPSVAPETPLSVTFRDSAFMNFVNDVHPANTSLHQDAASGHVQQRPEGSGARHGANASNNEEEARPPRKAYETPPQQSSSALHDDVPGSSDRPQLGQSASLAPSNNNNNQASLEADDDFFEDLDRLNFTSQALRELTEPDENSFHIREQCNNSASNMLSQDFAETRIDDSDLQKATTGAGAAKGVRAMSAPGPTISTLAPATPVAGNLTVSVSSVDSNTQSRQTNVAGRGKVNLYPRLAQHIPPRPDSTSYYSQRPPQAGHYGKSATLANDSPTRGSVPRQQQQQQQRFKPYAHSISNPGFHSGTSSSAPVLAASKQKSPHASTQNTGAEASDALAELARLRAENERMRVEAEQLRAQLYTKEGEVKIVRENLARTEMDNTHLQEQLINQQTGAMARSRQQEKELHAEIERLRTELVFTQHEAKAEAMAKVQMARAASTPRPVVAAARSGLDVRGVGLNGTPRNGTSSPTTYPSVEDFMSVPKTLPRSAATTETPTLTPSAHLLSSASSKFSDKSARSGDSSAHADTGSAALLDILSGIAELPNAANFGSLVSLSAQLSRAVRAPASRQLSTFHSMACDALVSSASKSGGFEQLGATVHLLLQVVNSLPEFRAAWLFGATEPPLSSGAELSCISQLSCAAGTALVDSICTTAKMRTDSSESVVCSAAIGLLCQLLIRLIGLQPSAALSSEMWRGFNPSKLAQYFTRGLCLDGLLGVVGLLTTLIQVSPTTWGYLRGSPGDFERLLLAIMRRLQAASLGNDALMLDGKRAFLVLMASAIVTHEADTPVLINSMRRFTVGMVQWFLDEHALLTRRRRAVADSERRVQVFFEYIKCLNVVLSEIKDVVVLLGGDNSPLFFGFVATCTRMTLGEGVFDGVAPIRELAGDLLAYVVTEDQAVSIQNLYI</sequence>
<feature type="compositionally biased region" description="Polar residues" evidence="2">
    <location>
        <begin position="467"/>
        <end position="479"/>
    </location>
</feature>
<feature type="region of interest" description="Disordered" evidence="2">
    <location>
        <begin position="461"/>
        <end position="481"/>
    </location>
</feature>
<dbReference type="Proteomes" id="UP001151516">
    <property type="component" value="Unassembled WGS sequence"/>
</dbReference>
<protein>
    <submittedName>
        <fullName evidence="3">Uncharacterized protein</fullName>
    </submittedName>
</protein>
<feature type="region of interest" description="Disordered" evidence="2">
    <location>
        <begin position="221"/>
        <end position="337"/>
    </location>
</feature>
<reference evidence="3" key="1">
    <citation type="submission" date="2022-07" db="EMBL/GenBank/DDBJ databases">
        <title>Phylogenomic reconstructions and comparative analyses of Kickxellomycotina fungi.</title>
        <authorList>
            <person name="Reynolds N.K."/>
            <person name="Stajich J.E."/>
            <person name="Barry K."/>
            <person name="Grigoriev I.V."/>
            <person name="Crous P."/>
            <person name="Smith M.E."/>
        </authorList>
    </citation>
    <scope>NUCLEOTIDE SEQUENCE</scope>
    <source>
        <strain evidence="3">CBS 109367</strain>
    </source>
</reference>
<dbReference type="InterPro" id="IPR033349">
    <property type="entry name" value="ATRIP"/>
</dbReference>
<feature type="compositionally biased region" description="Polar residues" evidence="2">
    <location>
        <begin position="253"/>
        <end position="262"/>
    </location>
</feature>
<evidence type="ECO:0000313" key="4">
    <source>
        <dbReference type="Proteomes" id="UP001151516"/>
    </source>
</evidence>
<name>A0A9W8L412_9FUNG</name>
<dbReference type="PANTHER" id="PTHR28594:SF1">
    <property type="entry name" value="ATR-INTERACTING PROTEIN"/>
    <property type="match status" value="1"/>
</dbReference>
<dbReference type="AlphaFoldDB" id="A0A9W8L412"/>
<dbReference type="PANTHER" id="PTHR28594">
    <property type="entry name" value="ATR-INTERACTING PROTEIN"/>
    <property type="match status" value="1"/>
</dbReference>
<gene>
    <name evidence="3" type="ORF">IWW39_002966</name>
</gene>
<keyword evidence="1" id="KW-0175">Coiled coil</keyword>
<feature type="compositionally biased region" description="Polar residues" evidence="2">
    <location>
        <begin position="221"/>
        <end position="232"/>
    </location>
</feature>
<dbReference type="OrthoDB" id="5560192at2759"/>
<accession>A0A9W8L412</accession>
<organism evidence="3 4">
    <name type="scientific">Coemansia spiralis</name>
    <dbReference type="NCBI Taxonomy" id="417178"/>
    <lineage>
        <taxon>Eukaryota</taxon>
        <taxon>Fungi</taxon>
        <taxon>Fungi incertae sedis</taxon>
        <taxon>Zoopagomycota</taxon>
        <taxon>Kickxellomycotina</taxon>
        <taxon>Kickxellomycetes</taxon>
        <taxon>Kickxellales</taxon>
        <taxon>Kickxellaceae</taxon>
        <taxon>Coemansia</taxon>
    </lineage>
</organism>
<feature type="region of interest" description="Disordered" evidence="2">
    <location>
        <begin position="36"/>
        <end position="118"/>
    </location>
</feature>